<keyword evidence="3" id="KW-1185">Reference proteome</keyword>
<sequence length="260" mass="28603">MSFVPASQTCSVDRDVFINHEGGYWVNPVPAGNFTSRSLRTTTNKGELIDPFGNPKQIDVPNLYGKSRYASTFNGTGMTADRGAADEAGKTTDTVTNNNSNNDRSENNDGAERCRNISGSEGEIPNGQDDRVVPVHGSAEDSLALGQTQASGAQGQGTYSAEELINQEIPLTTAYPERRIVHPGNHEERIPPTGGSEYNGTVTEPWKEPKSEANTYLRLMPTYESTTHYQLRTGRYYTEDQAPPHGMKLPLKTSLFKREW</sequence>
<feature type="compositionally biased region" description="Low complexity" evidence="1">
    <location>
        <begin position="91"/>
        <end position="102"/>
    </location>
</feature>
<dbReference type="VEuPathDB" id="TriTrypDB:TcIL3000_0_21660"/>
<reference evidence="2 3" key="2">
    <citation type="journal article" date="2012" name="Proc. Natl. Acad. Sci. U.S.A.">
        <title>Antigenic diversity is generated by distinct evolutionary mechanisms in African trypanosome species.</title>
        <authorList>
            <person name="Jackson A.P."/>
            <person name="Berry A."/>
            <person name="Aslett M."/>
            <person name="Allison H.C."/>
            <person name="Burton P."/>
            <person name="Vavrova-Anderson J."/>
            <person name="Brown R."/>
            <person name="Browne H."/>
            <person name="Corton N."/>
            <person name="Hauser H."/>
            <person name="Gamble J."/>
            <person name="Gilderthorp R."/>
            <person name="Marcello L."/>
            <person name="McQuillan J."/>
            <person name="Otto T.D."/>
            <person name="Quail M.A."/>
            <person name="Sanders M.J."/>
            <person name="van Tonder A."/>
            <person name="Ginger M.L."/>
            <person name="Field M.C."/>
            <person name="Barry J.D."/>
            <person name="Hertz-Fowler C."/>
            <person name="Berriman M."/>
        </authorList>
    </citation>
    <scope>NUCLEOTIDE SEQUENCE [LARGE SCALE GENOMIC DNA]</scope>
    <source>
        <strain evidence="2 3">IL3000</strain>
    </source>
</reference>
<comment type="caution">
    <text evidence="2">The sequence shown here is derived from an EMBL/GenBank/DDBJ whole genome shotgun (WGS) entry which is preliminary data.</text>
</comment>
<evidence type="ECO:0000313" key="3">
    <source>
        <dbReference type="Proteomes" id="UP000000702"/>
    </source>
</evidence>
<dbReference type="OMA" id="CHYHLRT"/>
<evidence type="ECO:0000313" key="2">
    <source>
        <dbReference type="EMBL" id="CCD17340.1"/>
    </source>
</evidence>
<name>F9WJ39_TRYCI</name>
<evidence type="ECO:0000256" key="1">
    <source>
        <dbReference type="SAM" id="MobiDB-lite"/>
    </source>
</evidence>
<organism evidence="2 3">
    <name type="scientific">Trypanosoma congolense (strain IL3000)</name>
    <dbReference type="NCBI Taxonomy" id="1068625"/>
    <lineage>
        <taxon>Eukaryota</taxon>
        <taxon>Discoba</taxon>
        <taxon>Euglenozoa</taxon>
        <taxon>Kinetoplastea</taxon>
        <taxon>Metakinetoplastina</taxon>
        <taxon>Trypanosomatida</taxon>
        <taxon>Trypanosomatidae</taxon>
        <taxon>Trypanosoma</taxon>
        <taxon>Nannomonas</taxon>
    </lineage>
</organism>
<reference evidence="3" key="1">
    <citation type="submission" date="2011-07" db="EMBL/GenBank/DDBJ databases">
        <title>Divergent evolution of antigenic variation in African trypanosomes.</title>
        <authorList>
            <person name="Jackson A.P."/>
            <person name="Berry A."/>
            <person name="Allison H.C."/>
            <person name="Burton P."/>
            <person name="Anderson J."/>
            <person name="Aslett M."/>
            <person name="Brown R."/>
            <person name="Corton N."/>
            <person name="Harris D."/>
            <person name="Hauser H."/>
            <person name="Gamble J."/>
            <person name="Gilderthorp R."/>
            <person name="McQuillan J."/>
            <person name="Quail M.A."/>
            <person name="Sanders M."/>
            <person name="Van Tonder A."/>
            <person name="Ginger M.L."/>
            <person name="Donelson J.E."/>
            <person name="Field M.C."/>
            <person name="Barry J.D."/>
            <person name="Berriman M."/>
            <person name="Hertz-Fowler C."/>
        </authorList>
    </citation>
    <scope>NUCLEOTIDE SEQUENCE [LARGE SCALE GENOMIC DNA]</scope>
    <source>
        <strain evidence="3">IL3000</strain>
    </source>
</reference>
<dbReference type="EMBL" id="CAEQ01002679">
    <property type="protein sequence ID" value="CCD17340.1"/>
    <property type="molecule type" value="Genomic_DNA"/>
</dbReference>
<proteinExistence type="predicted"/>
<protein>
    <submittedName>
        <fullName evidence="2">WGS project CAEQ00000000 data, annotated contig 868</fullName>
    </submittedName>
</protein>
<dbReference type="AlphaFoldDB" id="F9WJ39"/>
<feature type="region of interest" description="Disordered" evidence="1">
    <location>
        <begin position="80"/>
        <end position="134"/>
    </location>
</feature>
<dbReference type="Proteomes" id="UP000000702">
    <property type="component" value="Unassembled WGS sequence"/>
</dbReference>
<feature type="compositionally biased region" description="Basic and acidic residues" evidence="1">
    <location>
        <begin position="103"/>
        <end position="115"/>
    </location>
</feature>
<accession>F9WJ39</accession>
<feature type="region of interest" description="Disordered" evidence="1">
    <location>
        <begin position="184"/>
        <end position="207"/>
    </location>
</feature>
<gene>
    <name evidence="2" type="ORF">TCIL3000_0_21660</name>
</gene>